<dbReference type="RefSeq" id="WP_014357323.1">
    <property type="nucleotide sequence ID" value="NC_016894.1"/>
</dbReference>
<dbReference type="SMART" id="SM01058">
    <property type="entry name" value="CarD_TRCF"/>
    <property type="match status" value="1"/>
</dbReference>
<comment type="similarity">
    <text evidence="10 13">In the N-terminal section; belongs to the UvrB family.</text>
</comment>
<keyword evidence="8 13" id="KW-0238">DNA-binding</keyword>
<evidence type="ECO:0000256" key="10">
    <source>
        <dbReference type="ARBA" id="ARBA00061104"/>
    </source>
</evidence>
<dbReference type="EC" id="3.6.4.-" evidence="13"/>
<dbReference type="InterPro" id="IPR037235">
    <property type="entry name" value="TRCF-like_C_D7"/>
</dbReference>
<dbReference type="Gene3D" id="3.40.50.11180">
    <property type="match status" value="1"/>
</dbReference>
<dbReference type="SMART" id="SM00982">
    <property type="entry name" value="TRCF"/>
    <property type="match status" value="1"/>
</dbReference>
<keyword evidence="9 13" id="KW-0234">DNA repair</keyword>
<evidence type="ECO:0000313" key="17">
    <source>
        <dbReference type="Proteomes" id="UP000007177"/>
    </source>
</evidence>
<gene>
    <name evidence="13 16" type="primary">mfd</name>
    <name evidence="16" type="ordered locus">Awo_c29980</name>
</gene>
<dbReference type="Proteomes" id="UP000007177">
    <property type="component" value="Chromosome"/>
</dbReference>
<dbReference type="CDD" id="cd17991">
    <property type="entry name" value="DEXHc_TRCF"/>
    <property type="match status" value="1"/>
</dbReference>
<dbReference type="Pfam" id="PF00271">
    <property type="entry name" value="Helicase_C"/>
    <property type="match status" value="1"/>
</dbReference>
<dbReference type="HOGENOM" id="CLU_005122_1_3_9"/>
<dbReference type="PROSITE" id="PS51192">
    <property type="entry name" value="HELICASE_ATP_BIND_1"/>
    <property type="match status" value="1"/>
</dbReference>
<dbReference type="GO" id="GO:0005737">
    <property type="term" value="C:cytoplasm"/>
    <property type="evidence" value="ECO:0007669"/>
    <property type="project" value="UniProtKB-SubCell"/>
</dbReference>
<dbReference type="GO" id="GO:0006355">
    <property type="term" value="P:regulation of DNA-templated transcription"/>
    <property type="evidence" value="ECO:0007669"/>
    <property type="project" value="UniProtKB-UniRule"/>
</dbReference>
<evidence type="ECO:0000256" key="8">
    <source>
        <dbReference type="ARBA" id="ARBA00023125"/>
    </source>
</evidence>
<dbReference type="InterPro" id="IPR014001">
    <property type="entry name" value="Helicase_ATP-bd"/>
</dbReference>
<evidence type="ECO:0000256" key="1">
    <source>
        <dbReference type="ARBA" id="ARBA00004496"/>
    </source>
</evidence>
<keyword evidence="5 13" id="KW-0378">Hydrolase</keyword>
<dbReference type="GO" id="GO:0005524">
    <property type="term" value="F:ATP binding"/>
    <property type="evidence" value="ECO:0007669"/>
    <property type="project" value="UniProtKB-UniRule"/>
</dbReference>
<keyword evidence="6" id="KW-0347">Helicase</keyword>
<dbReference type="GO" id="GO:0016787">
    <property type="term" value="F:hydrolase activity"/>
    <property type="evidence" value="ECO:0007669"/>
    <property type="project" value="UniProtKB-KW"/>
</dbReference>
<keyword evidence="4 13" id="KW-0227">DNA damage</keyword>
<dbReference type="Gene3D" id="3.90.1150.50">
    <property type="entry name" value="Transcription-repair-coupling factor, D7 domain"/>
    <property type="match status" value="1"/>
</dbReference>
<evidence type="ECO:0000256" key="13">
    <source>
        <dbReference type="HAMAP-Rule" id="MF_00969"/>
    </source>
</evidence>
<evidence type="ECO:0000259" key="14">
    <source>
        <dbReference type="PROSITE" id="PS51192"/>
    </source>
</evidence>
<evidence type="ECO:0000256" key="5">
    <source>
        <dbReference type="ARBA" id="ARBA00022801"/>
    </source>
</evidence>
<evidence type="ECO:0000256" key="4">
    <source>
        <dbReference type="ARBA" id="ARBA00022763"/>
    </source>
</evidence>
<comment type="function">
    <text evidence="13">Couples transcription and DNA repair by recognizing RNA polymerase (RNAP) stalled at DNA lesions. Mediates ATP-dependent release of RNAP and its truncated transcript from the DNA, and recruitment of nucleotide excision repair machinery to the damaged site.</text>
</comment>
<dbReference type="Pfam" id="PF03461">
    <property type="entry name" value="TRCF"/>
    <property type="match status" value="1"/>
</dbReference>
<keyword evidence="17" id="KW-1185">Reference proteome</keyword>
<dbReference type="SUPFAM" id="SSF52540">
    <property type="entry name" value="P-loop containing nucleoside triphosphate hydrolases"/>
    <property type="match status" value="3"/>
</dbReference>
<dbReference type="Pfam" id="PF00270">
    <property type="entry name" value="DEAD"/>
    <property type="match status" value="1"/>
</dbReference>
<dbReference type="InterPro" id="IPR027417">
    <property type="entry name" value="P-loop_NTPase"/>
</dbReference>
<dbReference type="PROSITE" id="PS51194">
    <property type="entry name" value="HELICASE_CTER"/>
    <property type="match status" value="1"/>
</dbReference>
<evidence type="ECO:0000256" key="7">
    <source>
        <dbReference type="ARBA" id="ARBA00022840"/>
    </source>
</evidence>
<sequence length="1148" mass="130840">MKEENMELLYQNLMQVESIQTILNNINAGEIINLSNLSNSFKEVLTGLIFNQKKKRILYVTANDYLAQKTAQNLKKILAEQVLYFPAEPIHDYFADVHSQEINHQRLGAFEKFASDQEFVAVLGAETLLKKQLPQERFQALSFTLAVDDTWDPNKLIAYLLELGYESVSQVEARGQFAHRGGIIDVFSPTGSAAYRIEFFGDLIESLRTFDPQTQLSIAAVDDVLIFPGREIILTLEERTKALKQINKSYGQISGYESLIERISEDPSGHDETLFSFVKTEGMLLDYLGDCLIIWDEPPRIKEAQGLFINKLHNDFQTLMDEQLMFAEEKNKFYSFARIEKALEPQPQLKLHLFTARGKKGLSLDLGVKENDSLLGQIPLFIELIQKQLQNEAIIQLRARDQDGMKKLKDILTEAEIHRFTDTVEPGIQLTIGEISSGFELVNDKIICLNQGEIIKEAKRGKKHRRSKGRKIDSFTQLNQGDFVVHDTHGIGIYRGIEQLKIDEITKDLMVIEYAHEAKFYCPVDQMDAIQVYVGTGEKKPKINQLGTNDWSKSKSRVKAAVAEMADELIALYAKRQNLKGYAYGADSNWQQEFEDSFPHEETNDQLQAVDEIKEDMESPRPMDRLLCGDVGYGKTEVALRAIFKAVMEGKQVAFLVPTTILAQQHYQTALDRFKKYPVSIGLLSRFRSKTNQDQTLRELAAGQIDVVIGTHRLLSKDVKFKDLGLLVVDEEQRFGVGHKERIKQLKENVDVLTLSATPIPRTLHMSMIGVRDMSVIDEPPAGRRPVLTYVMEYNETIVKDAIQRELARQGQVYFVHNRIHDIFEVARKIQKLVPEARVVVAHGRMTGAELEDIMIAFLEDEYDVLVTTTIIESGLDIKNANTLIIDNGDYMGLSQLYQLRGRVGRSDVQGYTYVTHRPKILSEVSQKRLKAIKDFTAFGSGFKIALRDLEIRGAGNILGAAQSGNLATIGYELYCRILDQAIHERLGKELDFAASELIINLNVSSYIPENYISDEELKYDIYKKLSYVKSKNDYDELEDELLDRFGEIPDGVYNLMALAMIKHLGRRLGITEIRERGNSVLFTFDNHQEIPIPEPELMKELFNTYNIKFNAGKGDQIRWRIILKHERDQTYLKTLSDFLGRLEPAKN</sequence>
<dbReference type="FunFam" id="3.40.50.300:FF:000546">
    <property type="entry name" value="Transcription-repair-coupling factor"/>
    <property type="match status" value="1"/>
</dbReference>
<dbReference type="NCBIfam" id="TIGR00580">
    <property type="entry name" value="mfd"/>
    <property type="match status" value="1"/>
</dbReference>
<dbReference type="GO" id="GO:0003684">
    <property type="term" value="F:damaged DNA binding"/>
    <property type="evidence" value="ECO:0007669"/>
    <property type="project" value="InterPro"/>
</dbReference>
<dbReference type="InterPro" id="IPR003711">
    <property type="entry name" value="CarD-like/TRCF_RID"/>
</dbReference>
<keyword evidence="2 13" id="KW-0963">Cytoplasm</keyword>
<feature type="domain" description="Helicase ATP-binding" evidence="14">
    <location>
        <begin position="616"/>
        <end position="777"/>
    </location>
</feature>
<reference evidence="17" key="1">
    <citation type="submission" date="2011-07" db="EMBL/GenBank/DDBJ databases">
        <title>Complete genome sequence of Acetobacterium woodii.</title>
        <authorList>
            <person name="Poehlein A."/>
            <person name="Schmidt S."/>
            <person name="Kaster A.-K."/>
            <person name="Goenrich M."/>
            <person name="Vollmers J."/>
            <person name="Thuermer A."/>
            <person name="Gottschalk G."/>
            <person name="Thauer R.K."/>
            <person name="Daniel R."/>
            <person name="Mueller V."/>
        </authorList>
    </citation>
    <scope>NUCLEOTIDE SEQUENCE [LARGE SCALE GENOMIC DNA]</scope>
    <source>
        <strain evidence="17">ATCC 29683 / DSM 1030 / JCM 2381 / KCTC 1655 / WB1</strain>
    </source>
</reference>
<evidence type="ECO:0000256" key="3">
    <source>
        <dbReference type="ARBA" id="ARBA00022741"/>
    </source>
</evidence>
<proteinExistence type="inferred from homology"/>
<dbReference type="Gene3D" id="3.40.50.300">
    <property type="entry name" value="P-loop containing nucleotide triphosphate hydrolases"/>
    <property type="match status" value="2"/>
</dbReference>
<organism evidence="16 17">
    <name type="scientific">Acetobacterium woodii (strain ATCC 29683 / DSM 1030 / JCM 2381 / KCTC 1655 / WB1)</name>
    <dbReference type="NCBI Taxonomy" id="931626"/>
    <lineage>
        <taxon>Bacteria</taxon>
        <taxon>Bacillati</taxon>
        <taxon>Bacillota</taxon>
        <taxon>Clostridia</taxon>
        <taxon>Eubacteriales</taxon>
        <taxon>Eubacteriaceae</taxon>
        <taxon>Acetobacterium</taxon>
    </lineage>
</organism>
<reference evidence="16 17" key="2">
    <citation type="journal article" date="2012" name="PLoS ONE">
        <title>An ancient pathway combining carbon dioxide fixation with the generation and utilization of a sodium ion gradient for ATP synthesis.</title>
        <authorList>
            <person name="Poehlein A."/>
            <person name="Schmidt S."/>
            <person name="Kaster A.K."/>
            <person name="Goenrich M."/>
            <person name="Vollmers J."/>
            <person name="Thurmer A."/>
            <person name="Bertsch J."/>
            <person name="Schuchmann K."/>
            <person name="Voigt B."/>
            <person name="Hecker M."/>
            <person name="Daniel R."/>
            <person name="Thauer R.K."/>
            <person name="Gottschalk G."/>
            <person name="Muller V."/>
        </authorList>
    </citation>
    <scope>NUCLEOTIDE SEQUENCE [LARGE SCALE GENOMIC DNA]</scope>
    <source>
        <strain evidence="17">ATCC 29683 / DSM 1030 / JCM 2381 / KCTC 1655 / WB1</strain>
    </source>
</reference>
<dbReference type="eggNOG" id="COG1197">
    <property type="taxonomic scope" value="Bacteria"/>
</dbReference>
<dbReference type="OrthoDB" id="9804325at2"/>
<dbReference type="InterPro" id="IPR047112">
    <property type="entry name" value="RecG/Mfd"/>
</dbReference>
<dbReference type="Pfam" id="PF02559">
    <property type="entry name" value="CarD_TRCF_RID"/>
    <property type="match status" value="1"/>
</dbReference>
<dbReference type="Gene3D" id="2.40.10.170">
    <property type="match status" value="1"/>
</dbReference>
<name>H6LI26_ACEWD</name>
<dbReference type="HAMAP" id="MF_00969">
    <property type="entry name" value="TRCF"/>
    <property type="match status" value="1"/>
</dbReference>
<accession>H6LI26</accession>
<dbReference type="SMART" id="SM00487">
    <property type="entry name" value="DEXDc"/>
    <property type="match status" value="1"/>
</dbReference>
<dbReference type="InterPro" id="IPR011545">
    <property type="entry name" value="DEAD/DEAH_box_helicase_dom"/>
</dbReference>
<dbReference type="KEGG" id="awo:Awo_c29980"/>
<evidence type="ECO:0000256" key="2">
    <source>
        <dbReference type="ARBA" id="ARBA00022490"/>
    </source>
</evidence>
<dbReference type="GO" id="GO:0003678">
    <property type="term" value="F:DNA helicase activity"/>
    <property type="evidence" value="ECO:0007669"/>
    <property type="project" value="TreeGrafter"/>
</dbReference>
<dbReference type="InterPro" id="IPR001650">
    <property type="entry name" value="Helicase_C-like"/>
</dbReference>
<dbReference type="GO" id="GO:0000716">
    <property type="term" value="P:transcription-coupled nucleotide-excision repair, DNA damage recognition"/>
    <property type="evidence" value="ECO:0007669"/>
    <property type="project" value="UniProtKB-UniRule"/>
</dbReference>
<evidence type="ECO:0000256" key="11">
    <source>
        <dbReference type="ARBA" id="ARBA00061399"/>
    </source>
</evidence>
<dbReference type="SUPFAM" id="SSF141259">
    <property type="entry name" value="CarD-like"/>
    <property type="match status" value="1"/>
</dbReference>
<dbReference type="AlphaFoldDB" id="H6LI26"/>
<dbReference type="PANTHER" id="PTHR47964">
    <property type="entry name" value="ATP-DEPENDENT DNA HELICASE HOMOLOG RECG, CHLOROPLASTIC"/>
    <property type="match status" value="1"/>
</dbReference>
<dbReference type="SMART" id="SM00490">
    <property type="entry name" value="HELICc"/>
    <property type="match status" value="1"/>
</dbReference>
<protein>
    <recommendedName>
        <fullName evidence="12 13">Transcription-repair-coupling factor</fullName>
        <shortName evidence="13">TRCF</shortName>
        <ecNumber evidence="13">3.6.4.-</ecNumber>
    </recommendedName>
</protein>
<dbReference type="Gene3D" id="3.30.2060.10">
    <property type="entry name" value="Penicillin-binding protein 1b domain"/>
    <property type="match status" value="1"/>
</dbReference>
<keyword evidence="7 13" id="KW-0067">ATP-binding</keyword>
<dbReference type="STRING" id="931626.Awo_c29980"/>
<evidence type="ECO:0000256" key="9">
    <source>
        <dbReference type="ARBA" id="ARBA00023204"/>
    </source>
</evidence>
<evidence type="ECO:0000259" key="15">
    <source>
        <dbReference type="PROSITE" id="PS51194"/>
    </source>
</evidence>
<dbReference type="InterPro" id="IPR004576">
    <property type="entry name" value="Mfd"/>
</dbReference>
<dbReference type="Pfam" id="PF17757">
    <property type="entry name" value="UvrB_inter"/>
    <property type="match status" value="1"/>
</dbReference>
<dbReference type="EMBL" id="CP002987">
    <property type="protein sequence ID" value="AFA49726.1"/>
    <property type="molecule type" value="Genomic_DNA"/>
</dbReference>
<comment type="subcellular location">
    <subcellularLocation>
        <location evidence="1 13">Cytoplasm</location>
    </subcellularLocation>
</comment>
<evidence type="ECO:0000313" key="16">
    <source>
        <dbReference type="EMBL" id="AFA49726.1"/>
    </source>
</evidence>
<dbReference type="InterPro" id="IPR005118">
    <property type="entry name" value="TRCF_C"/>
</dbReference>
<dbReference type="InterPro" id="IPR041471">
    <property type="entry name" value="UvrB_inter"/>
</dbReference>
<dbReference type="InterPro" id="IPR036101">
    <property type="entry name" value="CarD-like/TRCF_RID_sf"/>
</dbReference>
<dbReference type="PANTHER" id="PTHR47964:SF1">
    <property type="entry name" value="ATP-DEPENDENT DNA HELICASE HOMOLOG RECG, CHLOROPLASTIC"/>
    <property type="match status" value="1"/>
</dbReference>
<comment type="similarity">
    <text evidence="11 13">In the C-terminal section; belongs to the helicase family. RecG subfamily.</text>
</comment>
<keyword evidence="3 13" id="KW-0547">Nucleotide-binding</keyword>
<feature type="domain" description="Helicase C-terminal" evidence="15">
    <location>
        <begin position="790"/>
        <end position="951"/>
    </location>
</feature>
<evidence type="ECO:0000256" key="12">
    <source>
        <dbReference type="ARBA" id="ARBA00070128"/>
    </source>
</evidence>
<dbReference type="SUPFAM" id="SSF143517">
    <property type="entry name" value="TRCF domain-like"/>
    <property type="match status" value="1"/>
</dbReference>
<evidence type="ECO:0000256" key="6">
    <source>
        <dbReference type="ARBA" id="ARBA00022806"/>
    </source>
</evidence>